<dbReference type="PANTHER" id="PTHR36451">
    <property type="entry name" value="PAPS-DEPENDENT SULFOTRANSFERASE STF3"/>
    <property type="match status" value="1"/>
</dbReference>
<keyword evidence="2" id="KW-0812">Transmembrane</keyword>
<feature type="transmembrane region" description="Helical" evidence="2">
    <location>
        <begin position="107"/>
        <end position="124"/>
    </location>
</feature>
<evidence type="ECO:0000313" key="4">
    <source>
        <dbReference type="Proteomes" id="UP001153069"/>
    </source>
</evidence>
<gene>
    <name evidence="3" type="ORF">SEMRO_91_G047810.1</name>
</gene>
<keyword evidence="2" id="KW-1133">Transmembrane helix</keyword>
<dbReference type="AlphaFoldDB" id="A0A9N8DEX7"/>
<dbReference type="EMBL" id="CAICTM010000090">
    <property type="protein sequence ID" value="CAB9500766.1"/>
    <property type="molecule type" value="Genomic_DNA"/>
</dbReference>
<organism evidence="3 4">
    <name type="scientific">Seminavis robusta</name>
    <dbReference type="NCBI Taxonomy" id="568900"/>
    <lineage>
        <taxon>Eukaryota</taxon>
        <taxon>Sar</taxon>
        <taxon>Stramenopiles</taxon>
        <taxon>Ochrophyta</taxon>
        <taxon>Bacillariophyta</taxon>
        <taxon>Bacillariophyceae</taxon>
        <taxon>Bacillariophycidae</taxon>
        <taxon>Naviculales</taxon>
        <taxon>Naviculaceae</taxon>
        <taxon>Seminavis</taxon>
    </lineage>
</organism>
<protein>
    <recommendedName>
        <fullName evidence="5">Sulfotransferase</fullName>
    </recommendedName>
</protein>
<reference evidence="3" key="1">
    <citation type="submission" date="2020-06" db="EMBL/GenBank/DDBJ databases">
        <authorList>
            <consortium name="Plant Systems Biology data submission"/>
        </authorList>
    </citation>
    <scope>NUCLEOTIDE SEQUENCE</scope>
    <source>
        <strain evidence="3">D6</strain>
    </source>
</reference>
<dbReference type="InterPro" id="IPR027417">
    <property type="entry name" value="P-loop_NTPase"/>
</dbReference>
<keyword evidence="4" id="KW-1185">Reference proteome</keyword>
<feature type="compositionally biased region" description="Basic and acidic residues" evidence="1">
    <location>
        <begin position="1"/>
        <end position="10"/>
    </location>
</feature>
<dbReference type="SUPFAM" id="SSF52540">
    <property type="entry name" value="P-loop containing nucleoside triphosphate hydrolases"/>
    <property type="match status" value="1"/>
</dbReference>
<dbReference type="InterPro" id="IPR052736">
    <property type="entry name" value="Stf3_sulfotransferase"/>
</dbReference>
<sequence length="485" mass="57935">MCNPTKKTEDTIPASATQSTTWEVKNTKSSTAPLATTVPREPLCIFPPRIYMLLLFAASFYVLNHYGLWTKLAVFYAITWTMNPFSGWSDVLMMLKVTLTQPRADLPFLYNTVGFFYIFWKAFYCYPAETVLWYLDDILFPEYRATEIKEPLFLLGQPRSGTTMFETLLSEDEDRHCSMYLYEMRYPYLTVQYTVDFLSHIDKKYFSSRGYKLLLETGMLSCLQETGERKDMRRLRYDLPDEDDLVFFWHTFCHFLLVGFFPHEELVRFNHRFSELPCSTRMRYMNLHRKTIQKVMHRRGQGKRYLAKWVAGWNGQLDEAKVVYPDAKYVVIVRDPQESLRSWMKLQGLLAYQLTGNNVLRNHPEIRETIIQENILWFHKEVEFCKTTSRENLLVLRYTDIVQDIPQQVKCLYHFLDQYIDKNSKFYHVLLGSKRRQYRHQKTRINPQDEFISEERIERDFPRLLEEIEFSRFNLGNDNNENGKD</sequence>
<evidence type="ECO:0000313" key="3">
    <source>
        <dbReference type="EMBL" id="CAB9500766.1"/>
    </source>
</evidence>
<feature type="transmembrane region" description="Helical" evidence="2">
    <location>
        <begin position="74"/>
        <end position="95"/>
    </location>
</feature>
<evidence type="ECO:0000256" key="2">
    <source>
        <dbReference type="SAM" id="Phobius"/>
    </source>
</evidence>
<evidence type="ECO:0008006" key="5">
    <source>
        <dbReference type="Google" id="ProtNLM"/>
    </source>
</evidence>
<evidence type="ECO:0000256" key="1">
    <source>
        <dbReference type="SAM" id="MobiDB-lite"/>
    </source>
</evidence>
<feature type="region of interest" description="Disordered" evidence="1">
    <location>
        <begin position="1"/>
        <end position="20"/>
    </location>
</feature>
<dbReference type="Proteomes" id="UP001153069">
    <property type="component" value="Unassembled WGS sequence"/>
</dbReference>
<comment type="caution">
    <text evidence="3">The sequence shown here is derived from an EMBL/GenBank/DDBJ whole genome shotgun (WGS) entry which is preliminary data.</text>
</comment>
<accession>A0A9N8DEX7</accession>
<name>A0A9N8DEX7_9STRA</name>
<dbReference type="PANTHER" id="PTHR36451:SF1">
    <property type="entry name" value="OMEGA-HYDROXY-BETA-DIHYDROMENAQUINONE-9 SULFOTRANSFERASE STF3"/>
    <property type="match status" value="1"/>
</dbReference>
<feature type="transmembrane region" description="Helical" evidence="2">
    <location>
        <begin position="50"/>
        <end position="68"/>
    </location>
</feature>
<proteinExistence type="predicted"/>
<dbReference type="Pfam" id="PF13469">
    <property type="entry name" value="Sulfotransfer_3"/>
    <property type="match status" value="1"/>
</dbReference>
<keyword evidence="2" id="KW-0472">Membrane</keyword>
<dbReference type="OrthoDB" id="429813at2759"/>
<dbReference type="Gene3D" id="3.40.50.300">
    <property type="entry name" value="P-loop containing nucleotide triphosphate hydrolases"/>
    <property type="match status" value="1"/>
</dbReference>